<feature type="transmembrane region" description="Helical" evidence="1">
    <location>
        <begin position="6"/>
        <end position="27"/>
    </location>
</feature>
<name>A0A7R9LVC3_9ACAR</name>
<protein>
    <submittedName>
        <fullName evidence="2">Uncharacterized protein</fullName>
    </submittedName>
</protein>
<evidence type="ECO:0000313" key="2">
    <source>
        <dbReference type="EMBL" id="CAD7647325.1"/>
    </source>
</evidence>
<accession>A0A7R9LVC3</accession>
<gene>
    <name evidence="2" type="ORF">OSB1V03_LOCUS21389</name>
</gene>
<dbReference type="EMBL" id="CAJPIZ010039534">
    <property type="protein sequence ID" value="CAG2121443.1"/>
    <property type="molecule type" value="Genomic_DNA"/>
</dbReference>
<dbReference type="Proteomes" id="UP000759131">
    <property type="component" value="Unassembled WGS sequence"/>
</dbReference>
<keyword evidence="1" id="KW-0812">Transmembrane</keyword>
<evidence type="ECO:0000256" key="1">
    <source>
        <dbReference type="SAM" id="Phobius"/>
    </source>
</evidence>
<feature type="non-terminal residue" evidence="2">
    <location>
        <position position="1"/>
    </location>
</feature>
<keyword evidence="3" id="KW-1185">Reference proteome</keyword>
<keyword evidence="1" id="KW-1133">Transmembrane helix</keyword>
<evidence type="ECO:0000313" key="3">
    <source>
        <dbReference type="Proteomes" id="UP000759131"/>
    </source>
</evidence>
<proteinExistence type="predicted"/>
<keyword evidence="1" id="KW-0472">Membrane</keyword>
<sequence>MVKTYVKVSYIGFVLSVIGVGIGSTFVPQLKREKRDFTIKTSDKQYIESLPKDNYRKAIDAIAKSDKPFFGVQVSSSGQKYKRGKDQDDIAILCRQNGIGCS</sequence>
<dbReference type="AlphaFoldDB" id="A0A7R9LVC3"/>
<organism evidence="2">
    <name type="scientific">Medioppia subpectinata</name>
    <dbReference type="NCBI Taxonomy" id="1979941"/>
    <lineage>
        <taxon>Eukaryota</taxon>
        <taxon>Metazoa</taxon>
        <taxon>Ecdysozoa</taxon>
        <taxon>Arthropoda</taxon>
        <taxon>Chelicerata</taxon>
        <taxon>Arachnida</taxon>
        <taxon>Acari</taxon>
        <taxon>Acariformes</taxon>
        <taxon>Sarcoptiformes</taxon>
        <taxon>Oribatida</taxon>
        <taxon>Brachypylina</taxon>
        <taxon>Oppioidea</taxon>
        <taxon>Oppiidae</taxon>
        <taxon>Medioppia</taxon>
    </lineage>
</organism>
<dbReference type="OrthoDB" id="194468at2759"/>
<reference evidence="2" key="1">
    <citation type="submission" date="2020-11" db="EMBL/GenBank/DDBJ databases">
        <authorList>
            <person name="Tran Van P."/>
        </authorList>
    </citation>
    <scope>NUCLEOTIDE SEQUENCE</scope>
</reference>
<dbReference type="EMBL" id="OC894109">
    <property type="protein sequence ID" value="CAD7647325.1"/>
    <property type="molecule type" value="Genomic_DNA"/>
</dbReference>